<evidence type="ECO:0000313" key="2">
    <source>
        <dbReference type="Proteomes" id="UP000031599"/>
    </source>
</evidence>
<protein>
    <submittedName>
        <fullName evidence="1">Uncharacterized protein</fullName>
    </submittedName>
</protein>
<dbReference type="EMBL" id="JMCC02000056">
    <property type="protein sequence ID" value="KIG15331.1"/>
    <property type="molecule type" value="Genomic_DNA"/>
</dbReference>
<proteinExistence type="predicted"/>
<comment type="caution">
    <text evidence="1">The sequence shown here is derived from an EMBL/GenBank/DDBJ whole genome shotgun (WGS) entry which is preliminary data.</text>
</comment>
<dbReference type="RefSeq" id="WP_052551770.1">
    <property type="nucleotide sequence ID" value="NZ_JMCC02000056.1"/>
</dbReference>
<accession>A0A0C2CWB1</accession>
<reference evidence="1 2" key="1">
    <citation type="submission" date="2014-12" db="EMBL/GenBank/DDBJ databases">
        <title>Genome assembly of Enhygromyxa salina DSM 15201.</title>
        <authorList>
            <person name="Sharma G."/>
            <person name="Subramanian S."/>
        </authorList>
    </citation>
    <scope>NUCLEOTIDE SEQUENCE [LARGE SCALE GENOMIC DNA]</scope>
    <source>
        <strain evidence="1 2">DSM 15201</strain>
    </source>
</reference>
<name>A0A0C2CWB1_9BACT</name>
<dbReference type="AlphaFoldDB" id="A0A0C2CWB1"/>
<organism evidence="1 2">
    <name type="scientific">Enhygromyxa salina</name>
    <dbReference type="NCBI Taxonomy" id="215803"/>
    <lineage>
        <taxon>Bacteria</taxon>
        <taxon>Pseudomonadati</taxon>
        <taxon>Myxococcota</taxon>
        <taxon>Polyangia</taxon>
        <taxon>Nannocystales</taxon>
        <taxon>Nannocystaceae</taxon>
        <taxon>Enhygromyxa</taxon>
    </lineage>
</organism>
<gene>
    <name evidence="1" type="ORF">DB30_05663</name>
</gene>
<evidence type="ECO:0000313" key="1">
    <source>
        <dbReference type="EMBL" id="KIG15331.1"/>
    </source>
</evidence>
<dbReference type="Proteomes" id="UP000031599">
    <property type="component" value="Unassembled WGS sequence"/>
</dbReference>
<sequence length="155" mass="17224">MVMIPDIDAPIDELERAIDQRLREWVGPQIEHNRFRWSWSTPQGLLFAVLEVPAASEQQPDAEPTLELLRVLRDLGHSGTLAPDDAITVLAAGATLFHARICIGPDPGGSRRIALLLQGTLYLGDLQREEFDALVRELSDGLHSLSPRRRTTSAR</sequence>